<dbReference type="InterPro" id="IPR000297">
    <property type="entry name" value="PPIase_PpiC"/>
</dbReference>
<dbReference type="PANTHER" id="PTHR47245:SF3">
    <property type="entry name" value="PEPTIDYL-PROLYL CIS-TRANS ISOMERASE, PPIC-TYPE-RELATED"/>
    <property type="match status" value="1"/>
</dbReference>
<sequence>MTGTTRPGMRRALTGGCVLLALLAPFALAADNAVATAGSASVSRQEAETLVLSLPAAQREQLAANPALLEQWARTRLADQLLLAEAGAKQWSKRPEVAAQIDALTREVVARTYLASVSQAPADYPSDSELSEAYQRLKGGLFKPAAYRVNQVFIPAPAGDAAALAAARKNVADALRKARQPKADFARLAGEFDKSAKPALADTGWVTLDQLLPEVRPVVVSLKPGQVSEPVQSAAGLHVLKLVERREAQSVTLDEIRDVLKARLRQERQGELARAYLERLAGGSGVKVDSDALKRILGRAAPPAAKP</sequence>
<evidence type="ECO:0000256" key="3">
    <source>
        <dbReference type="SAM" id="SignalP"/>
    </source>
</evidence>
<reference evidence="5" key="1">
    <citation type="journal article" date="2014" name="Int. J. Syst. Evol. Microbiol.">
        <title>Complete genome sequence of Corynebacterium casei LMG S-19264T (=DSM 44701T), isolated from a smear-ripened cheese.</title>
        <authorList>
            <consortium name="US DOE Joint Genome Institute (JGI-PGF)"/>
            <person name="Walter F."/>
            <person name="Albersmeier A."/>
            <person name="Kalinowski J."/>
            <person name="Ruckert C."/>
        </authorList>
    </citation>
    <scope>NUCLEOTIDE SEQUENCE</scope>
    <source>
        <strain evidence="5">KCTC 32182</strain>
    </source>
</reference>
<dbReference type="InterPro" id="IPR046357">
    <property type="entry name" value="PPIase_dom_sf"/>
</dbReference>
<evidence type="ECO:0000313" key="5">
    <source>
        <dbReference type="EMBL" id="GGY04445.1"/>
    </source>
</evidence>
<dbReference type="RefSeq" id="WP_189530524.1">
    <property type="nucleotide sequence ID" value="NZ_BMYX01000001.1"/>
</dbReference>
<evidence type="ECO:0000256" key="2">
    <source>
        <dbReference type="PROSITE-ProRule" id="PRU00278"/>
    </source>
</evidence>
<comment type="similarity">
    <text evidence="1">Belongs to the PpiC/parvulin rotamase family.</text>
</comment>
<dbReference type="EMBL" id="BMYX01000001">
    <property type="protein sequence ID" value="GGY04445.1"/>
    <property type="molecule type" value="Genomic_DNA"/>
</dbReference>
<dbReference type="SUPFAM" id="SSF109998">
    <property type="entry name" value="Triger factor/SurA peptide-binding domain-like"/>
    <property type="match status" value="1"/>
</dbReference>
<keyword evidence="3" id="KW-0732">Signal</keyword>
<organism evidence="5 6">
    <name type="scientific">Paludibacterium paludis</name>
    <dbReference type="NCBI Taxonomy" id="1225769"/>
    <lineage>
        <taxon>Bacteria</taxon>
        <taxon>Pseudomonadati</taxon>
        <taxon>Pseudomonadota</taxon>
        <taxon>Betaproteobacteria</taxon>
        <taxon>Neisseriales</taxon>
        <taxon>Chromobacteriaceae</taxon>
        <taxon>Paludibacterium</taxon>
    </lineage>
</organism>
<dbReference type="PANTHER" id="PTHR47245">
    <property type="entry name" value="PEPTIDYLPROLYL ISOMERASE"/>
    <property type="match status" value="1"/>
</dbReference>
<proteinExistence type="inferred from homology"/>
<evidence type="ECO:0000313" key="6">
    <source>
        <dbReference type="Proteomes" id="UP000645257"/>
    </source>
</evidence>
<keyword evidence="6" id="KW-1185">Reference proteome</keyword>
<protein>
    <submittedName>
        <fullName evidence="5">Peptidylprolyl isomerase</fullName>
    </submittedName>
</protein>
<dbReference type="InterPro" id="IPR050245">
    <property type="entry name" value="PrsA_foldase"/>
</dbReference>
<reference evidence="5" key="2">
    <citation type="submission" date="2020-09" db="EMBL/GenBank/DDBJ databases">
        <authorList>
            <person name="Sun Q."/>
            <person name="Kim S."/>
        </authorList>
    </citation>
    <scope>NUCLEOTIDE SEQUENCE</scope>
    <source>
        <strain evidence="5">KCTC 32182</strain>
    </source>
</reference>
<keyword evidence="2 5" id="KW-0413">Isomerase</keyword>
<gene>
    <name evidence="5" type="ORF">GCM10011289_03690</name>
</gene>
<dbReference type="AlphaFoldDB" id="A0A918NXB1"/>
<evidence type="ECO:0000256" key="1">
    <source>
        <dbReference type="ARBA" id="ARBA00007656"/>
    </source>
</evidence>
<dbReference type="Pfam" id="PF13145">
    <property type="entry name" value="Rotamase_2"/>
    <property type="match status" value="1"/>
</dbReference>
<dbReference type="PROSITE" id="PS50198">
    <property type="entry name" value="PPIC_PPIASE_2"/>
    <property type="match status" value="1"/>
</dbReference>
<name>A0A918NXB1_9NEIS</name>
<comment type="caution">
    <text evidence="5">The sequence shown here is derived from an EMBL/GenBank/DDBJ whole genome shotgun (WGS) entry which is preliminary data.</text>
</comment>
<dbReference type="InterPro" id="IPR027304">
    <property type="entry name" value="Trigger_fact/SurA_dom_sf"/>
</dbReference>
<feature type="domain" description="PpiC" evidence="4">
    <location>
        <begin position="144"/>
        <end position="244"/>
    </location>
</feature>
<feature type="signal peptide" evidence="3">
    <location>
        <begin position="1"/>
        <end position="29"/>
    </location>
</feature>
<keyword evidence="2" id="KW-0697">Rotamase</keyword>
<dbReference type="GO" id="GO:0003755">
    <property type="term" value="F:peptidyl-prolyl cis-trans isomerase activity"/>
    <property type="evidence" value="ECO:0007669"/>
    <property type="project" value="UniProtKB-KW"/>
</dbReference>
<evidence type="ECO:0000259" key="4">
    <source>
        <dbReference type="PROSITE" id="PS50198"/>
    </source>
</evidence>
<accession>A0A918NXB1</accession>
<feature type="chain" id="PRO_5037655503" evidence="3">
    <location>
        <begin position="30"/>
        <end position="307"/>
    </location>
</feature>
<dbReference type="SUPFAM" id="SSF54534">
    <property type="entry name" value="FKBP-like"/>
    <property type="match status" value="1"/>
</dbReference>
<dbReference type="Proteomes" id="UP000645257">
    <property type="component" value="Unassembled WGS sequence"/>
</dbReference>
<dbReference type="Gene3D" id="3.10.50.40">
    <property type="match status" value="1"/>
</dbReference>